<reference evidence="1" key="1">
    <citation type="submission" date="2021-06" db="EMBL/GenBank/DDBJ databases">
        <title>Updating the genus Pseudomonas: Description of 43 new species and partition of the Pseudomonas putida group.</title>
        <authorList>
            <person name="Girard L."/>
            <person name="Lood C."/>
            <person name="Vandamme P."/>
            <person name="Rokni-Zadeh H."/>
            <person name="Van Noort V."/>
            <person name="Hofte M."/>
            <person name="Lavigne R."/>
            <person name="De Mot R."/>
        </authorList>
    </citation>
    <scope>NUCLEOTIDE SEQUENCE</scope>
    <source>
        <strain evidence="1">SWRI79</strain>
    </source>
</reference>
<organism evidence="1 2">
    <name type="scientific">Pseudomonas farris</name>
    <dbReference type="NCBI Taxonomy" id="2841207"/>
    <lineage>
        <taxon>Bacteria</taxon>
        <taxon>Pseudomonadati</taxon>
        <taxon>Pseudomonadota</taxon>
        <taxon>Gammaproteobacteria</taxon>
        <taxon>Pseudomonadales</taxon>
        <taxon>Pseudomonadaceae</taxon>
        <taxon>Pseudomonas</taxon>
    </lineage>
</organism>
<evidence type="ECO:0000313" key="1">
    <source>
        <dbReference type="EMBL" id="MBV4463773.1"/>
    </source>
</evidence>
<evidence type="ECO:0000313" key="2">
    <source>
        <dbReference type="Proteomes" id="UP000886900"/>
    </source>
</evidence>
<keyword evidence="2" id="KW-1185">Reference proteome</keyword>
<name>A0ABS6PTI5_9PSED</name>
<dbReference type="EMBL" id="JAHSTV010000004">
    <property type="protein sequence ID" value="MBV4463773.1"/>
    <property type="molecule type" value="Genomic_DNA"/>
</dbReference>
<gene>
    <name evidence="1" type="ORF">KVG95_10585</name>
</gene>
<dbReference type="RefSeq" id="WP_217856272.1">
    <property type="nucleotide sequence ID" value="NZ_JAHSTV010000004.1"/>
</dbReference>
<proteinExistence type="predicted"/>
<dbReference type="Proteomes" id="UP000886900">
    <property type="component" value="Unassembled WGS sequence"/>
</dbReference>
<accession>A0ABS6PTI5</accession>
<dbReference type="Pfam" id="PF01527">
    <property type="entry name" value="HTH_Tnp_1"/>
    <property type="match status" value="1"/>
</dbReference>
<sequence length="45" mass="5044">MRQRNSYPKQFKAQVVQEYLQPGASISSAAISHGINANVIRKWIG</sequence>
<dbReference type="InterPro" id="IPR002514">
    <property type="entry name" value="Transposase_8"/>
</dbReference>
<comment type="caution">
    <text evidence="1">The sequence shown here is derived from an EMBL/GenBank/DDBJ whole genome shotgun (WGS) entry which is preliminary data.</text>
</comment>
<protein>
    <submittedName>
        <fullName evidence="1">Transposase</fullName>
    </submittedName>
</protein>